<dbReference type="InterPro" id="IPR000276">
    <property type="entry name" value="GPCR_Rhodpsn"/>
</dbReference>
<gene>
    <name evidence="13" type="ORF">PEVE_00043940</name>
</gene>
<evidence type="ECO:0000256" key="1">
    <source>
        <dbReference type="ARBA" id="ARBA00004651"/>
    </source>
</evidence>
<dbReference type="Gene3D" id="1.20.1070.10">
    <property type="entry name" value="Rhodopsin 7-helix transmembrane proteins"/>
    <property type="match status" value="1"/>
</dbReference>
<keyword evidence="3 10" id="KW-0812">Transmembrane</keyword>
<dbReference type="EMBL" id="CALNXI010000910">
    <property type="protein sequence ID" value="CAH3146419.1"/>
    <property type="molecule type" value="Genomic_DNA"/>
</dbReference>
<comment type="similarity">
    <text evidence="10">Belongs to the G-protein coupled receptor 1 family.</text>
</comment>
<dbReference type="Pfam" id="PF00001">
    <property type="entry name" value="7tm_1"/>
    <property type="match status" value="1"/>
</dbReference>
<comment type="subcellular location">
    <subcellularLocation>
        <location evidence="1">Cell membrane</location>
        <topology evidence="1">Multi-pass membrane protein</topology>
    </subcellularLocation>
</comment>
<dbReference type="InterPro" id="IPR017452">
    <property type="entry name" value="GPCR_Rhodpsn_7TM"/>
</dbReference>
<dbReference type="PROSITE" id="PS50262">
    <property type="entry name" value="G_PROTEIN_RECEP_F1_2"/>
    <property type="match status" value="1"/>
</dbReference>
<protein>
    <recommendedName>
        <fullName evidence="12">G-protein coupled receptors family 1 profile domain-containing protein</fullName>
    </recommendedName>
</protein>
<dbReference type="PRINTS" id="PR00237">
    <property type="entry name" value="GPCRRHODOPSN"/>
</dbReference>
<keyword evidence="8" id="KW-0325">Glycoprotein</keyword>
<sequence length="136" mass="15242">MNEEDDEHDHVEGLPTATFAMVAGICSSLFGLFAALTNGFLLFTVFKDPYNYFRARATTYFILSLSFIDLLKGCLVQPMYAASMFTISTGGQPQKLYEIALIFSHVTTKISILTVVALSLDRFLAVKLPLRYKRLK</sequence>
<feature type="transmembrane region" description="Helical" evidence="11">
    <location>
        <begin position="100"/>
        <end position="124"/>
    </location>
</feature>
<evidence type="ECO:0000259" key="12">
    <source>
        <dbReference type="PROSITE" id="PS50262"/>
    </source>
</evidence>
<evidence type="ECO:0000256" key="4">
    <source>
        <dbReference type="ARBA" id="ARBA00022989"/>
    </source>
</evidence>
<keyword evidence="6 11" id="KW-0472">Membrane</keyword>
<keyword evidence="7 10" id="KW-0675">Receptor</keyword>
<name>A0ABN8PMG3_9CNID</name>
<evidence type="ECO:0000256" key="9">
    <source>
        <dbReference type="ARBA" id="ARBA00023224"/>
    </source>
</evidence>
<keyword evidence="14" id="KW-1185">Reference proteome</keyword>
<evidence type="ECO:0000256" key="10">
    <source>
        <dbReference type="RuleBase" id="RU000688"/>
    </source>
</evidence>
<comment type="caution">
    <text evidence="13">The sequence shown here is derived from an EMBL/GenBank/DDBJ whole genome shotgun (WGS) entry which is preliminary data.</text>
</comment>
<evidence type="ECO:0000256" key="7">
    <source>
        <dbReference type="ARBA" id="ARBA00023170"/>
    </source>
</evidence>
<evidence type="ECO:0000256" key="8">
    <source>
        <dbReference type="ARBA" id="ARBA00023180"/>
    </source>
</evidence>
<dbReference type="Proteomes" id="UP001159427">
    <property type="component" value="Unassembled WGS sequence"/>
</dbReference>
<dbReference type="SUPFAM" id="SSF81321">
    <property type="entry name" value="Family A G protein-coupled receptor-like"/>
    <property type="match status" value="1"/>
</dbReference>
<reference evidence="13 14" key="1">
    <citation type="submission" date="2022-05" db="EMBL/GenBank/DDBJ databases">
        <authorList>
            <consortium name="Genoscope - CEA"/>
            <person name="William W."/>
        </authorList>
    </citation>
    <scope>NUCLEOTIDE SEQUENCE [LARGE SCALE GENOMIC DNA]</scope>
</reference>
<evidence type="ECO:0000256" key="3">
    <source>
        <dbReference type="ARBA" id="ARBA00022692"/>
    </source>
</evidence>
<feature type="transmembrane region" description="Helical" evidence="11">
    <location>
        <begin position="20"/>
        <end position="46"/>
    </location>
</feature>
<evidence type="ECO:0000256" key="6">
    <source>
        <dbReference type="ARBA" id="ARBA00023136"/>
    </source>
</evidence>
<dbReference type="PROSITE" id="PS00237">
    <property type="entry name" value="G_PROTEIN_RECEP_F1_1"/>
    <property type="match status" value="1"/>
</dbReference>
<keyword evidence="2" id="KW-1003">Cell membrane</keyword>
<evidence type="ECO:0000313" key="13">
    <source>
        <dbReference type="EMBL" id="CAH3146419.1"/>
    </source>
</evidence>
<feature type="transmembrane region" description="Helical" evidence="11">
    <location>
        <begin position="58"/>
        <end position="80"/>
    </location>
</feature>
<evidence type="ECO:0000313" key="14">
    <source>
        <dbReference type="Proteomes" id="UP001159427"/>
    </source>
</evidence>
<accession>A0ABN8PMG3</accession>
<keyword evidence="4 11" id="KW-1133">Transmembrane helix</keyword>
<feature type="domain" description="G-protein coupled receptors family 1 profile" evidence="12">
    <location>
        <begin position="37"/>
        <end position="136"/>
    </location>
</feature>
<organism evidence="13 14">
    <name type="scientific">Porites evermanni</name>
    <dbReference type="NCBI Taxonomy" id="104178"/>
    <lineage>
        <taxon>Eukaryota</taxon>
        <taxon>Metazoa</taxon>
        <taxon>Cnidaria</taxon>
        <taxon>Anthozoa</taxon>
        <taxon>Hexacorallia</taxon>
        <taxon>Scleractinia</taxon>
        <taxon>Fungiina</taxon>
        <taxon>Poritidae</taxon>
        <taxon>Porites</taxon>
    </lineage>
</organism>
<evidence type="ECO:0000256" key="2">
    <source>
        <dbReference type="ARBA" id="ARBA00022475"/>
    </source>
</evidence>
<keyword evidence="5 10" id="KW-0297">G-protein coupled receptor</keyword>
<evidence type="ECO:0000256" key="5">
    <source>
        <dbReference type="ARBA" id="ARBA00023040"/>
    </source>
</evidence>
<evidence type="ECO:0000256" key="11">
    <source>
        <dbReference type="SAM" id="Phobius"/>
    </source>
</evidence>
<dbReference type="PANTHER" id="PTHR24246:SF27">
    <property type="entry name" value="ADENOSINE RECEPTOR, ISOFORM A"/>
    <property type="match status" value="1"/>
</dbReference>
<proteinExistence type="inferred from homology"/>
<keyword evidence="9 10" id="KW-0807">Transducer</keyword>
<dbReference type="PANTHER" id="PTHR24246">
    <property type="entry name" value="OLFACTORY RECEPTOR AND ADENOSINE RECEPTOR"/>
    <property type="match status" value="1"/>
</dbReference>